<dbReference type="PANTHER" id="PTHR34584">
    <property type="entry name" value="NA(+)/H(+) ANTIPORTER SUBUNIT E1"/>
    <property type="match status" value="1"/>
</dbReference>
<evidence type="ECO:0000256" key="6">
    <source>
        <dbReference type="SAM" id="Phobius"/>
    </source>
</evidence>
<keyword evidence="5 6" id="KW-0472">Membrane</keyword>
<proteinExistence type="predicted"/>
<feature type="transmembrane region" description="Helical" evidence="6">
    <location>
        <begin position="12"/>
        <end position="31"/>
    </location>
</feature>
<evidence type="ECO:0000256" key="2">
    <source>
        <dbReference type="ARBA" id="ARBA00022475"/>
    </source>
</evidence>
<keyword evidence="2" id="KW-1003">Cell membrane</keyword>
<evidence type="ECO:0000256" key="3">
    <source>
        <dbReference type="ARBA" id="ARBA00022692"/>
    </source>
</evidence>
<dbReference type="PIRSF" id="PIRSF019239">
    <property type="entry name" value="MrpE"/>
    <property type="match status" value="1"/>
</dbReference>
<evidence type="ECO:0000313" key="7">
    <source>
        <dbReference type="EMBL" id="KUG14355.1"/>
    </source>
</evidence>
<gene>
    <name evidence="7" type="ORF">ASZ90_016003</name>
</gene>
<name>A0A0W8F1W9_9ZZZZ</name>
<comment type="caution">
    <text evidence="7">The sequence shown here is derived from an EMBL/GenBank/DDBJ whole genome shotgun (WGS) entry which is preliminary data.</text>
</comment>
<dbReference type="Pfam" id="PF01899">
    <property type="entry name" value="MNHE"/>
    <property type="match status" value="1"/>
</dbReference>
<evidence type="ECO:0000256" key="1">
    <source>
        <dbReference type="ARBA" id="ARBA00004651"/>
    </source>
</evidence>
<comment type="subcellular location">
    <subcellularLocation>
        <location evidence="1">Cell membrane</location>
        <topology evidence="1">Multi-pass membrane protein</topology>
    </subcellularLocation>
</comment>
<keyword evidence="4 6" id="KW-1133">Transmembrane helix</keyword>
<feature type="transmembrane region" description="Helical" evidence="6">
    <location>
        <begin position="68"/>
        <end position="88"/>
    </location>
</feature>
<dbReference type="AlphaFoldDB" id="A0A0W8F1W9"/>
<accession>A0A0W8F1W9</accession>
<dbReference type="GO" id="GO:0005886">
    <property type="term" value="C:plasma membrane"/>
    <property type="evidence" value="ECO:0007669"/>
    <property type="project" value="UniProtKB-SubCell"/>
</dbReference>
<dbReference type="InterPro" id="IPR002758">
    <property type="entry name" value="Cation_antiport_E"/>
</dbReference>
<organism evidence="7">
    <name type="scientific">hydrocarbon metagenome</name>
    <dbReference type="NCBI Taxonomy" id="938273"/>
    <lineage>
        <taxon>unclassified sequences</taxon>
        <taxon>metagenomes</taxon>
        <taxon>ecological metagenomes</taxon>
    </lineage>
</organism>
<dbReference type="EMBL" id="LNQE01001667">
    <property type="protein sequence ID" value="KUG14355.1"/>
    <property type="molecule type" value="Genomic_DNA"/>
</dbReference>
<dbReference type="GO" id="GO:0008324">
    <property type="term" value="F:monoatomic cation transmembrane transporter activity"/>
    <property type="evidence" value="ECO:0007669"/>
    <property type="project" value="InterPro"/>
</dbReference>
<reference evidence="7" key="1">
    <citation type="journal article" date="2015" name="Proc. Natl. Acad. Sci. U.S.A.">
        <title>Networks of energetic and metabolic interactions define dynamics in microbial communities.</title>
        <authorList>
            <person name="Embree M."/>
            <person name="Liu J.K."/>
            <person name="Al-Bassam M.M."/>
            <person name="Zengler K."/>
        </authorList>
    </citation>
    <scope>NUCLEOTIDE SEQUENCE</scope>
</reference>
<dbReference type="PANTHER" id="PTHR34584:SF1">
    <property type="entry name" value="NA(+)_H(+) ANTIPORTER SUBUNIT E1"/>
    <property type="match status" value="1"/>
</dbReference>
<sequence>MVFPGFHRTSGIRAAVTFLILFSFWIILSGYFDTFHLGAGIICCAIVTFISADLLFQSTRTIASSAGTFIRFLLFIPRLMVSILVANIDVAYRILHPKMPVDPGIITVETPFQDDVLRTAFATAMTLTPGTITVDVSGSTFIVHALMKEQSEKDLVVDQEMERRLAGIFRVDP</sequence>
<protein>
    <submittedName>
        <fullName evidence="7">Na(+)/h(+) antiporter subunit e</fullName>
    </submittedName>
</protein>
<feature type="transmembrane region" description="Helical" evidence="6">
    <location>
        <begin position="37"/>
        <end position="56"/>
    </location>
</feature>
<evidence type="ECO:0000256" key="4">
    <source>
        <dbReference type="ARBA" id="ARBA00022989"/>
    </source>
</evidence>
<keyword evidence="3 6" id="KW-0812">Transmembrane</keyword>
<evidence type="ECO:0000256" key="5">
    <source>
        <dbReference type="ARBA" id="ARBA00023136"/>
    </source>
</evidence>